<evidence type="ECO:0000313" key="4">
    <source>
        <dbReference type="Proteomes" id="UP000256645"/>
    </source>
</evidence>
<name>A0A3D8QDH1_9HELO</name>
<dbReference type="EMBL" id="PDLM01000016">
    <property type="protein sequence ID" value="RDW59902.1"/>
    <property type="molecule type" value="Genomic_DNA"/>
</dbReference>
<organism evidence="3 4">
    <name type="scientific">Coleophoma cylindrospora</name>
    <dbReference type="NCBI Taxonomy" id="1849047"/>
    <lineage>
        <taxon>Eukaryota</taxon>
        <taxon>Fungi</taxon>
        <taxon>Dikarya</taxon>
        <taxon>Ascomycota</taxon>
        <taxon>Pezizomycotina</taxon>
        <taxon>Leotiomycetes</taxon>
        <taxon>Helotiales</taxon>
        <taxon>Dermateaceae</taxon>
        <taxon>Coleophoma</taxon>
    </lineage>
</organism>
<feature type="chain" id="PRO_5017723906" evidence="2">
    <location>
        <begin position="27"/>
        <end position="300"/>
    </location>
</feature>
<evidence type="ECO:0000256" key="1">
    <source>
        <dbReference type="SAM" id="MobiDB-lite"/>
    </source>
</evidence>
<gene>
    <name evidence="3" type="ORF">BP6252_12989</name>
</gene>
<comment type="caution">
    <text evidence="3">The sequence shown here is derived from an EMBL/GenBank/DDBJ whole genome shotgun (WGS) entry which is preliminary data.</text>
</comment>
<reference evidence="3 4" key="1">
    <citation type="journal article" date="2018" name="IMA Fungus">
        <title>IMA Genome-F 9: Draft genome sequence of Annulohypoxylon stygium, Aspergillus mulundensis, Berkeleyomyces basicola (syn. Thielaviopsis basicola), Ceratocystis smalleyi, two Cercospora beticola strains, Coleophoma cylindrospora, Fusarium fracticaudum, Phialophora cf. hyalina, and Morchella septimelata.</title>
        <authorList>
            <person name="Wingfield B.D."/>
            <person name="Bills G.F."/>
            <person name="Dong Y."/>
            <person name="Huang W."/>
            <person name="Nel W.J."/>
            <person name="Swalarsk-Parry B.S."/>
            <person name="Vaghefi N."/>
            <person name="Wilken P.M."/>
            <person name="An Z."/>
            <person name="de Beer Z.W."/>
            <person name="De Vos L."/>
            <person name="Chen L."/>
            <person name="Duong T.A."/>
            <person name="Gao Y."/>
            <person name="Hammerbacher A."/>
            <person name="Kikkert J.R."/>
            <person name="Li Y."/>
            <person name="Li H."/>
            <person name="Li K."/>
            <person name="Li Q."/>
            <person name="Liu X."/>
            <person name="Ma X."/>
            <person name="Naidoo K."/>
            <person name="Pethybridge S.J."/>
            <person name="Sun J."/>
            <person name="Steenkamp E.T."/>
            <person name="van der Nest M.A."/>
            <person name="van Wyk S."/>
            <person name="Wingfield M.J."/>
            <person name="Xiong C."/>
            <person name="Yue Q."/>
            <person name="Zhang X."/>
        </authorList>
    </citation>
    <scope>NUCLEOTIDE SEQUENCE [LARGE SCALE GENOMIC DNA]</scope>
    <source>
        <strain evidence="3 4">BP6252</strain>
    </source>
</reference>
<feature type="signal peptide" evidence="2">
    <location>
        <begin position="1"/>
        <end position="26"/>
    </location>
</feature>
<proteinExistence type="predicted"/>
<sequence length="300" mass="32308">MGAAPFGRSVGALGACLSLSLRLLFARLSTPNRAPTENAPNARFAFPMRQGGTQVKCARMKIASTKLANRDGGLSGIGIEGVREREAEGVRTQQMHTDKRAPSARPSARQRSESVQCVVWSDQALRPAEPIPPAPPSLYPSIHPTFHSDPHISRLPIPLTVLSLPSTRRRRSTATLGQRSAQHVEGLARPQDPSNPDPGRLSAGVGLAQASPEGPPDKTRPTPKRPIPNIQMHDPPTGAGSPDRHQHTPSAVPEFSQQSTKPPRRALQIPKASPFTFLPDLPGGPCQRPEFRGFSIRWAG</sequence>
<dbReference type="Proteomes" id="UP000256645">
    <property type="component" value="Unassembled WGS sequence"/>
</dbReference>
<evidence type="ECO:0000313" key="3">
    <source>
        <dbReference type="EMBL" id="RDW59902.1"/>
    </source>
</evidence>
<accession>A0A3D8QDH1</accession>
<evidence type="ECO:0000256" key="2">
    <source>
        <dbReference type="SAM" id="SignalP"/>
    </source>
</evidence>
<keyword evidence="4" id="KW-1185">Reference proteome</keyword>
<keyword evidence="2" id="KW-0732">Signal</keyword>
<feature type="region of interest" description="Disordered" evidence="1">
    <location>
        <begin position="166"/>
        <end position="300"/>
    </location>
</feature>
<feature type="region of interest" description="Disordered" evidence="1">
    <location>
        <begin position="73"/>
        <end position="115"/>
    </location>
</feature>
<dbReference type="AlphaFoldDB" id="A0A3D8QDH1"/>
<protein>
    <submittedName>
        <fullName evidence="3">Uncharacterized protein</fullName>
    </submittedName>
</protein>